<feature type="signal peptide" evidence="1">
    <location>
        <begin position="1"/>
        <end position="25"/>
    </location>
</feature>
<comment type="caution">
    <text evidence="2">The sequence shown here is derived from an EMBL/GenBank/DDBJ whole genome shotgun (WGS) entry which is preliminary data.</text>
</comment>
<feature type="chain" id="PRO_5014818689" evidence="1">
    <location>
        <begin position="26"/>
        <end position="109"/>
    </location>
</feature>
<dbReference type="PANTHER" id="PTHR21180:SF32">
    <property type="entry name" value="ENDONUCLEASE_EXONUCLEASE_PHOSPHATASE FAMILY DOMAIN-CONTAINING PROTEIN 1"/>
    <property type="match status" value="1"/>
</dbReference>
<dbReference type="Pfam" id="PF12836">
    <property type="entry name" value="HHH_3"/>
    <property type="match status" value="1"/>
</dbReference>
<dbReference type="GO" id="GO:0015627">
    <property type="term" value="C:type II protein secretion system complex"/>
    <property type="evidence" value="ECO:0007669"/>
    <property type="project" value="TreeGrafter"/>
</dbReference>
<dbReference type="InterPro" id="IPR010994">
    <property type="entry name" value="RuvA_2-like"/>
</dbReference>
<dbReference type="EMBL" id="PHHA01000009">
    <property type="protein sequence ID" value="PJG85605.1"/>
    <property type="molecule type" value="Genomic_DNA"/>
</dbReference>
<proteinExistence type="predicted"/>
<dbReference type="AlphaFoldDB" id="A0A2M8S378"/>
<dbReference type="PANTHER" id="PTHR21180">
    <property type="entry name" value="ENDONUCLEASE/EXONUCLEASE/PHOSPHATASE FAMILY DOMAIN-CONTAINING PROTEIN 1"/>
    <property type="match status" value="1"/>
</dbReference>
<dbReference type="Proteomes" id="UP000229329">
    <property type="component" value="Unassembled WGS sequence"/>
</dbReference>
<dbReference type="Gene3D" id="1.10.150.280">
    <property type="entry name" value="AF1531-like domain"/>
    <property type="match status" value="1"/>
</dbReference>
<dbReference type="GO" id="GO:0015628">
    <property type="term" value="P:protein secretion by the type II secretion system"/>
    <property type="evidence" value="ECO:0007669"/>
    <property type="project" value="TreeGrafter"/>
</dbReference>
<reference evidence="2 3" key="1">
    <citation type="submission" date="2017-11" db="EMBL/GenBank/DDBJ databases">
        <title>Reclassification of Bisgaard taxon 7 as Conservatibacter flavescens gen. nov., sp. nov.</title>
        <authorList>
            <person name="Christensen H."/>
        </authorList>
    </citation>
    <scope>NUCLEOTIDE SEQUENCE [LARGE SCALE GENOMIC DNA]</scope>
    <source>
        <strain evidence="2 3">7_4</strain>
    </source>
</reference>
<evidence type="ECO:0000256" key="1">
    <source>
        <dbReference type="SAM" id="SignalP"/>
    </source>
</evidence>
<accession>A0A2M8S378</accession>
<evidence type="ECO:0000313" key="3">
    <source>
        <dbReference type="Proteomes" id="UP000229329"/>
    </source>
</evidence>
<keyword evidence="1" id="KW-0732">Signal</keyword>
<name>A0A2M8S378_9PAST</name>
<evidence type="ECO:0000313" key="2">
    <source>
        <dbReference type="EMBL" id="PJG85605.1"/>
    </source>
</evidence>
<dbReference type="InterPro" id="IPR004509">
    <property type="entry name" value="Competence_ComEA_HhH"/>
</dbReference>
<dbReference type="SUPFAM" id="SSF47781">
    <property type="entry name" value="RuvA domain 2-like"/>
    <property type="match status" value="1"/>
</dbReference>
<dbReference type="NCBIfam" id="TIGR00426">
    <property type="entry name" value="competence protein ComEA helix-hairpin-helix repeat region"/>
    <property type="match status" value="1"/>
</dbReference>
<protein>
    <submittedName>
        <fullName evidence="2">Competence protein ComE</fullName>
    </submittedName>
</protein>
<dbReference type="InterPro" id="IPR051675">
    <property type="entry name" value="Endo/Exo/Phosphatase_dom_1"/>
</dbReference>
<organism evidence="2 3">
    <name type="scientific">Conservatibacter flavescens</name>
    <dbReference type="NCBI Taxonomy" id="28161"/>
    <lineage>
        <taxon>Bacteria</taxon>
        <taxon>Pseudomonadati</taxon>
        <taxon>Pseudomonadota</taxon>
        <taxon>Gammaproteobacteria</taxon>
        <taxon>Pasteurellales</taxon>
        <taxon>Pasteurellaceae</taxon>
        <taxon>Conservatibacter</taxon>
    </lineage>
</organism>
<gene>
    <name evidence="2" type="ORF">CVP05_05420</name>
</gene>
<keyword evidence="3" id="KW-1185">Reference proteome</keyword>
<sequence>MKLVKKVSQALLCAGLLFSSSILYANEPATQAESASEATKVVLASDKVNINTATASELQRVLVGIGQKKAETIVEYREKNGPFTAAEQLLEVQGFGKATLDKNKDRILF</sequence>
<dbReference type="OrthoDB" id="7510573at2"/>
<dbReference type="RefSeq" id="WP_100288561.1">
    <property type="nucleotide sequence ID" value="NZ_PHHA01000009.1"/>
</dbReference>